<dbReference type="PANTHER" id="PTHR11766:SF0">
    <property type="entry name" value="TYROSINE--TRNA LIGASE, MITOCHONDRIAL"/>
    <property type="match status" value="1"/>
</dbReference>
<dbReference type="GO" id="GO:0004831">
    <property type="term" value="F:tyrosine-tRNA ligase activity"/>
    <property type="evidence" value="ECO:0007669"/>
    <property type="project" value="UniProtKB-EC"/>
</dbReference>
<dbReference type="SUPFAM" id="SSF55174">
    <property type="entry name" value="Alpha-L RNA-binding motif"/>
    <property type="match status" value="1"/>
</dbReference>
<keyword evidence="4 9" id="KW-0067">ATP-binding</keyword>
<dbReference type="PANTHER" id="PTHR11766">
    <property type="entry name" value="TYROSYL-TRNA SYNTHETASE"/>
    <property type="match status" value="1"/>
</dbReference>
<dbReference type="InterPro" id="IPR014729">
    <property type="entry name" value="Rossmann-like_a/b/a_fold"/>
</dbReference>
<dbReference type="NCBIfam" id="TIGR00234">
    <property type="entry name" value="tyrS"/>
    <property type="match status" value="1"/>
</dbReference>
<accession>A0A8K0NWT5</accession>
<dbReference type="PROSITE" id="PS00178">
    <property type="entry name" value="AA_TRNA_LIGASE_I"/>
    <property type="match status" value="1"/>
</dbReference>
<evidence type="ECO:0000256" key="2">
    <source>
        <dbReference type="ARBA" id="ARBA00022598"/>
    </source>
</evidence>
<dbReference type="Gene3D" id="3.40.50.620">
    <property type="entry name" value="HUPs"/>
    <property type="match status" value="1"/>
</dbReference>
<evidence type="ECO:0000313" key="10">
    <source>
        <dbReference type="EMBL" id="KAG8224856.1"/>
    </source>
</evidence>
<reference evidence="10" key="1">
    <citation type="submission" date="2013-04" db="EMBL/GenBank/DDBJ databases">
        <authorList>
            <person name="Qu J."/>
            <person name="Murali S.C."/>
            <person name="Bandaranaike D."/>
            <person name="Bellair M."/>
            <person name="Blankenburg K."/>
            <person name="Chao H."/>
            <person name="Dinh H."/>
            <person name="Doddapaneni H."/>
            <person name="Downs B."/>
            <person name="Dugan-Rocha S."/>
            <person name="Elkadiri S."/>
            <person name="Gnanaolivu R.D."/>
            <person name="Hernandez B."/>
            <person name="Javaid M."/>
            <person name="Jayaseelan J.C."/>
            <person name="Lee S."/>
            <person name="Li M."/>
            <person name="Ming W."/>
            <person name="Munidasa M."/>
            <person name="Muniz J."/>
            <person name="Nguyen L."/>
            <person name="Ongeri F."/>
            <person name="Osuji N."/>
            <person name="Pu L.-L."/>
            <person name="Puazo M."/>
            <person name="Qu C."/>
            <person name="Quiroz J."/>
            <person name="Raj R."/>
            <person name="Weissenberger G."/>
            <person name="Xin Y."/>
            <person name="Zou X."/>
            <person name="Han Y."/>
            <person name="Richards S."/>
            <person name="Worley K."/>
            <person name="Muzny D."/>
            <person name="Gibbs R."/>
        </authorList>
    </citation>
    <scope>NUCLEOTIDE SEQUENCE</scope>
    <source>
        <strain evidence="10">Sampled in the wild</strain>
    </source>
</reference>
<organism evidence="10 11">
    <name type="scientific">Ladona fulva</name>
    <name type="common">Scarce chaser dragonfly</name>
    <name type="synonym">Libellula fulva</name>
    <dbReference type="NCBI Taxonomy" id="123851"/>
    <lineage>
        <taxon>Eukaryota</taxon>
        <taxon>Metazoa</taxon>
        <taxon>Ecdysozoa</taxon>
        <taxon>Arthropoda</taxon>
        <taxon>Hexapoda</taxon>
        <taxon>Insecta</taxon>
        <taxon>Pterygota</taxon>
        <taxon>Palaeoptera</taxon>
        <taxon>Odonata</taxon>
        <taxon>Epiprocta</taxon>
        <taxon>Anisoptera</taxon>
        <taxon>Libelluloidea</taxon>
        <taxon>Libellulidae</taxon>
        <taxon>Ladona</taxon>
    </lineage>
</organism>
<comment type="similarity">
    <text evidence="9">Belongs to the class-I aminoacyl-tRNA synthetase family.</text>
</comment>
<dbReference type="InterPro" id="IPR002307">
    <property type="entry name" value="Tyr-tRNA-ligase"/>
</dbReference>
<evidence type="ECO:0000256" key="4">
    <source>
        <dbReference type="ARBA" id="ARBA00022840"/>
    </source>
</evidence>
<dbReference type="EC" id="6.1.1.1" evidence="1 9"/>
<keyword evidence="2 9" id="KW-0436">Ligase</keyword>
<reference evidence="10" key="2">
    <citation type="submission" date="2017-10" db="EMBL/GenBank/DDBJ databases">
        <title>Ladona fulva Genome sequencing and assembly.</title>
        <authorList>
            <person name="Murali S."/>
            <person name="Richards S."/>
            <person name="Bandaranaike D."/>
            <person name="Bellair M."/>
            <person name="Blankenburg K."/>
            <person name="Chao H."/>
            <person name="Dinh H."/>
            <person name="Doddapaneni H."/>
            <person name="Dugan-Rocha S."/>
            <person name="Elkadiri S."/>
            <person name="Gnanaolivu R."/>
            <person name="Hernandez B."/>
            <person name="Skinner E."/>
            <person name="Javaid M."/>
            <person name="Lee S."/>
            <person name="Li M."/>
            <person name="Ming W."/>
            <person name="Munidasa M."/>
            <person name="Muniz J."/>
            <person name="Nguyen L."/>
            <person name="Hughes D."/>
            <person name="Osuji N."/>
            <person name="Pu L.-L."/>
            <person name="Puazo M."/>
            <person name="Qu C."/>
            <person name="Quiroz J."/>
            <person name="Raj R."/>
            <person name="Weissenberger G."/>
            <person name="Xin Y."/>
            <person name="Zou X."/>
            <person name="Han Y."/>
            <person name="Worley K."/>
            <person name="Muzny D."/>
            <person name="Gibbs R."/>
        </authorList>
    </citation>
    <scope>NUCLEOTIDE SEQUENCE</scope>
    <source>
        <strain evidence="10">Sampled in the wild</strain>
    </source>
</reference>
<evidence type="ECO:0000256" key="5">
    <source>
        <dbReference type="ARBA" id="ARBA00022917"/>
    </source>
</evidence>
<sequence length="442" mass="49796">MLSRNSSNRFLTLQLKLSGYLISKVELRFHAIVNMRGLSRLFSLTGRKYAEDLRRRSYSNRNILKLRDRGMLHDLFPDNSASEIVDTLNSKPQVVYAGFDPTADSLHVGNLLVLTNLIHWQRAGHQVISLIGGATAQIGDPSGRTSERKKLKLENIEKSSTLIQKNISDIFENHKKYFWNQKGKKDPLSEVIILDNESWYKDFNVVDFVSEIGRHFRMGTMLSRTSVQSRLASEAGLSFSEFSYQMFQAYDWLHLLQNHNCKFQIGGSDQMGNIVAGHDLIGKVAEEKVYGKYFRYYKEKPELRIAQKKLAENVTLLVHGEEGLKSANLATSALYDKSVESLISMSPSEVIDVFRGTSTAKVLLSPGLTVLDMAMSAGCFANDSDAKRIISAGGFYVNHQRITNFNEVLTKSVHILPNNLSLIRVGKKKELFCSPVAHLKVI</sequence>
<dbReference type="OrthoDB" id="337870at2759"/>
<dbReference type="InterPro" id="IPR002305">
    <property type="entry name" value="aa-tRNA-synth_Ic"/>
</dbReference>
<dbReference type="GO" id="GO:0005829">
    <property type="term" value="C:cytosol"/>
    <property type="evidence" value="ECO:0007669"/>
    <property type="project" value="TreeGrafter"/>
</dbReference>
<dbReference type="SUPFAM" id="SSF52374">
    <property type="entry name" value="Nucleotidylyl transferase"/>
    <property type="match status" value="1"/>
</dbReference>
<evidence type="ECO:0000256" key="7">
    <source>
        <dbReference type="ARBA" id="ARBA00033323"/>
    </source>
</evidence>
<dbReference type="Gene3D" id="3.10.290.10">
    <property type="entry name" value="RNA-binding S4 domain"/>
    <property type="match status" value="1"/>
</dbReference>
<dbReference type="PRINTS" id="PR01040">
    <property type="entry name" value="TRNASYNTHTYR"/>
</dbReference>
<evidence type="ECO:0000256" key="3">
    <source>
        <dbReference type="ARBA" id="ARBA00022741"/>
    </source>
</evidence>
<evidence type="ECO:0000256" key="8">
    <source>
        <dbReference type="ARBA" id="ARBA00048248"/>
    </source>
</evidence>
<name>A0A8K0NWT5_LADFU</name>
<dbReference type="GO" id="GO:0006437">
    <property type="term" value="P:tyrosyl-tRNA aminoacylation"/>
    <property type="evidence" value="ECO:0007669"/>
    <property type="project" value="InterPro"/>
</dbReference>
<dbReference type="EMBL" id="KZ308213">
    <property type="protein sequence ID" value="KAG8224856.1"/>
    <property type="molecule type" value="Genomic_DNA"/>
</dbReference>
<protein>
    <recommendedName>
        <fullName evidence="1 9">Tyrosine--tRNA ligase</fullName>
        <ecNumber evidence="1 9">6.1.1.1</ecNumber>
    </recommendedName>
    <alternativeName>
        <fullName evidence="7 9">Tyrosyl-tRNA synthetase</fullName>
    </alternativeName>
</protein>
<dbReference type="AlphaFoldDB" id="A0A8K0NWT5"/>
<comment type="catalytic activity">
    <reaction evidence="8 9">
        <text>tRNA(Tyr) + L-tyrosine + ATP = L-tyrosyl-tRNA(Tyr) + AMP + diphosphate + H(+)</text>
        <dbReference type="Rhea" id="RHEA:10220"/>
        <dbReference type="Rhea" id="RHEA-COMP:9706"/>
        <dbReference type="Rhea" id="RHEA-COMP:9707"/>
        <dbReference type="ChEBI" id="CHEBI:15378"/>
        <dbReference type="ChEBI" id="CHEBI:30616"/>
        <dbReference type="ChEBI" id="CHEBI:33019"/>
        <dbReference type="ChEBI" id="CHEBI:58315"/>
        <dbReference type="ChEBI" id="CHEBI:78442"/>
        <dbReference type="ChEBI" id="CHEBI:78536"/>
        <dbReference type="ChEBI" id="CHEBI:456215"/>
        <dbReference type="EC" id="6.1.1.1"/>
    </reaction>
</comment>
<dbReference type="GO" id="GO:0005739">
    <property type="term" value="C:mitochondrion"/>
    <property type="evidence" value="ECO:0007669"/>
    <property type="project" value="TreeGrafter"/>
</dbReference>
<gene>
    <name evidence="10" type="ORF">J437_LFUL005459</name>
</gene>
<keyword evidence="6 9" id="KW-0030">Aminoacyl-tRNA synthetase</keyword>
<dbReference type="FunFam" id="3.40.50.620:FF:000107">
    <property type="entry name" value="Tyrosine--tRNA ligase"/>
    <property type="match status" value="1"/>
</dbReference>
<dbReference type="Proteomes" id="UP000792457">
    <property type="component" value="Unassembled WGS sequence"/>
</dbReference>
<dbReference type="GO" id="GO:0005524">
    <property type="term" value="F:ATP binding"/>
    <property type="evidence" value="ECO:0007669"/>
    <property type="project" value="UniProtKB-KW"/>
</dbReference>
<dbReference type="InterPro" id="IPR024088">
    <property type="entry name" value="Tyr-tRNA-ligase_bac-type"/>
</dbReference>
<evidence type="ECO:0000313" key="11">
    <source>
        <dbReference type="Proteomes" id="UP000792457"/>
    </source>
</evidence>
<proteinExistence type="inferred from homology"/>
<evidence type="ECO:0000256" key="6">
    <source>
        <dbReference type="ARBA" id="ARBA00023146"/>
    </source>
</evidence>
<dbReference type="Gene3D" id="1.10.240.10">
    <property type="entry name" value="Tyrosyl-Transfer RNA Synthetase"/>
    <property type="match status" value="1"/>
</dbReference>
<evidence type="ECO:0000256" key="9">
    <source>
        <dbReference type="RuleBase" id="RU361234"/>
    </source>
</evidence>
<keyword evidence="5 9" id="KW-0648">Protein biosynthesis</keyword>
<dbReference type="Pfam" id="PF00579">
    <property type="entry name" value="tRNA-synt_1b"/>
    <property type="match status" value="1"/>
</dbReference>
<comment type="caution">
    <text evidence="10">The sequence shown here is derived from an EMBL/GenBank/DDBJ whole genome shotgun (WGS) entry which is preliminary data.</text>
</comment>
<keyword evidence="11" id="KW-1185">Reference proteome</keyword>
<dbReference type="InterPro" id="IPR036986">
    <property type="entry name" value="S4_RNA-bd_sf"/>
</dbReference>
<dbReference type="InterPro" id="IPR001412">
    <property type="entry name" value="aa-tRNA-synth_I_CS"/>
</dbReference>
<dbReference type="GO" id="GO:0003723">
    <property type="term" value="F:RNA binding"/>
    <property type="evidence" value="ECO:0007669"/>
    <property type="project" value="InterPro"/>
</dbReference>
<evidence type="ECO:0000256" key="1">
    <source>
        <dbReference type="ARBA" id="ARBA00013160"/>
    </source>
</evidence>
<keyword evidence="3 9" id="KW-0547">Nucleotide-binding</keyword>